<name>A0A0F9F376_9ZZZZ</name>
<comment type="caution">
    <text evidence="1">The sequence shown here is derived from an EMBL/GenBank/DDBJ whole genome shotgun (WGS) entry which is preliminary data.</text>
</comment>
<feature type="non-terminal residue" evidence="1">
    <location>
        <position position="1"/>
    </location>
</feature>
<accession>A0A0F9F376</accession>
<dbReference type="EMBL" id="LAZR01032156">
    <property type="protein sequence ID" value="KKL51700.1"/>
    <property type="molecule type" value="Genomic_DNA"/>
</dbReference>
<sequence length="206" mass="23087">LQNLQIKYPKATAGLTGLTGINIGQSAGIAENFLPSDWSDLMGPTFSDAASMIRASREGESMTMAAASKVSALRSIMQAIQMGEGGMRRTGTQDLLYRIKGIPYEHLRGETPAATKRRNIPEVVRMMRRVPGKFRREFAELLPALRAAQQDMPLDSPRLMQLMVLLGFTPTGLKAHRLTRRRYHDILQQYRRGERTGTPVGERVYR</sequence>
<protein>
    <submittedName>
        <fullName evidence="1">Uncharacterized protein</fullName>
    </submittedName>
</protein>
<organism evidence="1">
    <name type="scientific">marine sediment metagenome</name>
    <dbReference type="NCBI Taxonomy" id="412755"/>
    <lineage>
        <taxon>unclassified sequences</taxon>
        <taxon>metagenomes</taxon>
        <taxon>ecological metagenomes</taxon>
    </lineage>
</organism>
<proteinExistence type="predicted"/>
<reference evidence="1" key="1">
    <citation type="journal article" date="2015" name="Nature">
        <title>Complex archaea that bridge the gap between prokaryotes and eukaryotes.</title>
        <authorList>
            <person name="Spang A."/>
            <person name="Saw J.H."/>
            <person name="Jorgensen S.L."/>
            <person name="Zaremba-Niedzwiedzka K."/>
            <person name="Martijn J."/>
            <person name="Lind A.E."/>
            <person name="van Eijk R."/>
            <person name="Schleper C."/>
            <person name="Guy L."/>
            <person name="Ettema T.J."/>
        </authorList>
    </citation>
    <scope>NUCLEOTIDE SEQUENCE</scope>
</reference>
<gene>
    <name evidence="1" type="ORF">LCGC14_2292910</name>
</gene>
<evidence type="ECO:0000313" key="1">
    <source>
        <dbReference type="EMBL" id="KKL51700.1"/>
    </source>
</evidence>
<dbReference type="AlphaFoldDB" id="A0A0F9F376"/>